<dbReference type="GO" id="GO:0051539">
    <property type="term" value="F:4 iron, 4 sulfur cluster binding"/>
    <property type="evidence" value="ECO:0007669"/>
    <property type="project" value="UniProtKB-KW"/>
</dbReference>
<gene>
    <name evidence="7" type="primary">napF</name>
    <name evidence="7" type="ORF">EKN56_05105</name>
</gene>
<protein>
    <submittedName>
        <fullName evidence="7">Ferredoxin-type protein NapF</fullName>
    </submittedName>
</protein>
<organism evidence="7 8">
    <name type="scientific">Limnobaculum zhutongyuii</name>
    <dbReference type="NCBI Taxonomy" id="2498113"/>
    <lineage>
        <taxon>Bacteria</taxon>
        <taxon>Pseudomonadati</taxon>
        <taxon>Pseudomonadota</taxon>
        <taxon>Gammaproteobacteria</taxon>
        <taxon>Enterobacterales</taxon>
        <taxon>Budviciaceae</taxon>
        <taxon>Limnobaculum</taxon>
    </lineage>
</organism>
<evidence type="ECO:0000256" key="3">
    <source>
        <dbReference type="ARBA" id="ARBA00022737"/>
    </source>
</evidence>
<evidence type="ECO:0000256" key="2">
    <source>
        <dbReference type="ARBA" id="ARBA00022723"/>
    </source>
</evidence>
<evidence type="ECO:0000313" key="7">
    <source>
        <dbReference type="EMBL" id="QBH95835.1"/>
    </source>
</evidence>
<dbReference type="KEGG" id="prag:EKN56_05105"/>
<sequence>MAIDSRDEKYYKAWMTHHTVSRRGLLRGFFKAGQQTQARIEHQDIARQTGRPPQAIIESLFLRLCNGCGECVSACPYGIIAMKEGKAELQIEYANCDFCHKCTDICQTGALESQIVPDTGLKPVIGTSCLGRMDNFCRLCEMSCPQRAIIFDSANQVTVDKTRCNGCGKCKLACYHGHISLTPLN</sequence>
<dbReference type="Pfam" id="PF13187">
    <property type="entry name" value="Fer4_9"/>
    <property type="match status" value="1"/>
</dbReference>
<dbReference type="InterPro" id="IPR017900">
    <property type="entry name" value="4Fe4S_Fe_S_CS"/>
</dbReference>
<accession>A0A411WHV4</accession>
<keyword evidence="5" id="KW-0411">Iron-sulfur</keyword>
<dbReference type="RefSeq" id="WP_130590822.1">
    <property type="nucleotide sequence ID" value="NZ_CP034752.1"/>
</dbReference>
<dbReference type="OrthoDB" id="9808559at2"/>
<dbReference type="PANTHER" id="PTHR24960:SF79">
    <property type="entry name" value="PHOTOSYSTEM I IRON-SULFUR CENTER"/>
    <property type="match status" value="1"/>
</dbReference>
<feature type="domain" description="4Fe-4S ferredoxin-type" evidence="6">
    <location>
        <begin position="87"/>
        <end position="118"/>
    </location>
</feature>
<dbReference type="AlphaFoldDB" id="A0A411WHV4"/>
<evidence type="ECO:0000256" key="4">
    <source>
        <dbReference type="ARBA" id="ARBA00023004"/>
    </source>
</evidence>
<dbReference type="GO" id="GO:0046872">
    <property type="term" value="F:metal ion binding"/>
    <property type="evidence" value="ECO:0007669"/>
    <property type="project" value="UniProtKB-KW"/>
</dbReference>
<name>A0A411WHV4_9GAMM</name>
<reference evidence="7 8" key="1">
    <citation type="submission" date="2019-03" db="EMBL/GenBank/DDBJ databases">
        <title>Pragia sp. nov. isolated from the gut tract of Carduelis flavirostris.</title>
        <authorList>
            <person name="Ge Y."/>
        </authorList>
    </citation>
    <scope>NUCLEOTIDE SEQUENCE [LARGE SCALE GENOMIC DNA]</scope>
    <source>
        <strain evidence="7 8">CF-458</strain>
    </source>
</reference>
<dbReference type="CDD" id="cd10564">
    <property type="entry name" value="NapF_like"/>
    <property type="match status" value="1"/>
</dbReference>
<proteinExistence type="predicted"/>
<dbReference type="Proteomes" id="UP000293154">
    <property type="component" value="Chromosome"/>
</dbReference>
<dbReference type="InterPro" id="IPR057431">
    <property type="entry name" value="LdpA_Fe-S-bd"/>
</dbReference>
<keyword evidence="2" id="KW-0479">Metal-binding</keyword>
<keyword evidence="8" id="KW-1185">Reference proteome</keyword>
<dbReference type="Pfam" id="PF25160">
    <property type="entry name" value="LdpA_Fe-S-bd"/>
    <property type="match status" value="1"/>
</dbReference>
<dbReference type="InterPro" id="IPR050157">
    <property type="entry name" value="PSI_iron-sulfur_center"/>
</dbReference>
<dbReference type="SUPFAM" id="SSF54862">
    <property type="entry name" value="4Fe-4S ferredoxins"/>
    <property type="match status" value="1"/>
</dbReference>
<feature type="domain" description="4Fe-4S ferredoxin-type" evidence="6">
    <location>
        <begin position="155"/>
        <end position="184"/>
    </location>
</feature>
<evidence type="ECO:0000256" key="5">
    <source>
        <dbReference type="ARBA" id="ARBA00023014"/>
    </source>
</evidence>
<evidence type="ECO:0000259" key="6">
    <source>
        <dbReference type="PROSITE" id="PS51379"/>
    </source>
</evidence>
<evidence type="ECO:0000313" key="8">
    <source>
        <dbReference type="Proteomes" id="UP000293154"/>
    </source>
</evidence>
<evidence type="ECO:0000256" key="1">
    <source>
        <dbReference type="ARBA" id="ARBA00022485"/>
    </source>
</evidence>
<dbReference type="InterPro" id="IPR017896">
    <property type="entry name" value="4Fe4S_Fe-S-bd"/>
</dbReference>
<feature type="domain" description="4Fe-4S ferredoxin-type" evidence="6">
    <location>
        <begin position="53"/>
        <end position="85"/>
    </location>
</feature>
<keyword evidence="4" id="KW-0408">Iron</keyword>
<dbReference type="EMBL" id="CP034752">
    <property type="protein sequence ID" value="QBH95835.1"/>
    <property type="molecule type" value="Genomic_DNA"/>
</dbReference>
<dbReference type="Gene3D" id="3.30.70.20">
    <property type="match status" value="2"/>
</dbReference>
<dbReference type="PANTHER" id="PTHR24960">
    <property type="entry name" value="PHOTOSYSTEM I IRON-SULFUR CENTER-RELATED"/>
    <property type="match status" value="1"/>
</dbReference>
<dbReference type="PROSITE" id="PS00198">
    <property type="entry name" value="4FE4S_FER_1"/>
    <property type="match status" value="1"/>
</dbReference>
<dbReference type="InterPro" id="IPR004496">
    <property type="entry name" value="NapF"/>
</dbReference>
<keyword evidence="1" id="KW-0004">4Fe-4S</keyword>
<keyword evidence="3" id="KW-0677">Repeat</keyword>
<dbReference type="NCBIfam" id="TIGR00402">
    <property type="entry name" value="napF"/>
    <property type="match status" value="1"/>
</dbReference>
<dbReference type="PROSITE" id="PS51379">
    <property type="entry name" value="4FE4S_FER_2"/>
    <property type="match status" value="3"/>
</dbReference>